<dbReference type="CDD" id="cd17646">
    <property type="entry name" value="A_NRPS_AB3403-like"/>
    <property type="match status" value="1"/>
</dbReference>
<keyword evidence="3" id="KW-0597">Phosphoprotein</keyword>
<dbReference type="InterPro" id="IPR023213">
    <property type="entry name" value="CAT-like_dom_sf"/>
</dbReference>
<dbReference type="InterPro" id="IPR036736">
    <property type="entry name" value="ACP-like_sf"/>
</dbReference>
<keyword evidence="5" id="KW-0614">Plasmid</keyword>
<dbReference type="CDD" id="cd05930">
    <property type="entry name" value="A_NRPS"/>
    <property type="match status" value="1"/>
</dbReference>
<gene>
    <name evidence="5" type="ORF">MCBMB27_05710</name>
</gene>
<dbReference type="NCBIfam" id="NF003417">
    <property type="entry name" value="PRK04813.1"/>
    <property type="match status" value="3"/>
</dbReference>
<dbReference type="Pfam" id="PF13193">
    <property type="entry name" value="AMP-binding_C"/>
    <property type="match status" value="3"/>
</dbReference>
<dbReference type="InterPro" id="IPR029058">
    <property type="entry name" value="AB_hydrolase_fold"/>
</dbReference>
<dbReference type="InterPro" id="IPR025110">
    <property type="entry name" value="AMP-bd_C"/>
</dbReference>
<dbReference type="EMBL" id="CP015368">
    <property type="protein sequence ID" value="APT35001.1"/>
    <property type="molecule type" value="Genomic_DNA"/>
</dbReference>
<dbReference type="Pfam" id="PF00501">
    <property type="entry name" value="AMP-binding"/>
    <property type="match status" value="3"/>
</dbReference>
<dbReference type="Pfam" id="PF00550">
    <property type="entry name" value="PP-binding"/>
    <property type="match status" value="3"/>
</dbReference>
<dbReference type="SUPFAM" id="SSF56801">
    <property type="entry name" value="Acetyl-CoA synthetase-like"/>
    <property type="match status" value="3"/>
</dbReference>
<dbReference type="InterPro" id="IPR020806">
    <property type="entry name" value="PKS_PP-bd"/>
</dbReference>
<dbReference type="InterPro" id="IPR010071">
    <property type="entry name" value="AA_adenyl_dom"/>
</dbReference>
<dbReference type="CDD" id="cd19540">
    <property type="entry name" value="LCL_NRPS-like"/>
    <property type="match status" value="2"/>
</dbReference>
<evidence type="ECO:0000259" key="4">
    <source>
        <dbReference type="PROSITE" id="PS50075"/>
    </source>
</evidence>
<dbReference type="PANTHER" id="PTHR45527">
    <property type="entry name" value="NONRIBOSOMAL PEPTIDE SYNTHETASE"/>
    <property type="match status" value="1"/>
</dbReference>
<dbReference type="Gene3D" id="3.30.300.30">
    <property type="match status" value="3"/>
</dbReference>
<dbReference type="InterPro" id="IPR000873">
    <property type="entry name" value="AMP-dep_synth/lig_dom"/>
</dbReference>
<keyword evidence="6" id="KW-1185">Reference proteome</keyword>
<feature type="domain" description="Carrier" evidence="4">
    <location>
        <begin position="2061"/>
        <end position="2136"/>
    </location>
</feature>
<organism evidence="5 6">
    <name type="scientific">Methylobacterium phyllosphaerae</name>
    <dbReference type="NCBI Taxonomy" id="418223"/>
    <lineage>
        <taxon>Bacteria</taxon>
        <taxon>Pseudomonadati</taxon>
        <taxon>Pseudomonadota</taxon>
        <taxon>Alphaproteobacteria</taxon>
        <taxon>Hyphomicrobiales</taxon>
        <taxon>Methylobacteriaceae</taxon>
        <taxon>Methylobacterium</taxon>
    </lineage>
</organism>
<dbReference type="PROSITE" id="PS50075">
    <property type="entry name" value="CARRIER"/>
    <property type="match status" value="3"/>
</dbReference>
<dbReference type="SUPFAM" id="SSF47336">
    <property type="entry name" value="ACP-like"/>
    <property type="match status" value="3"/>
</dbReference>
<dbReference type="SUPFAM" id="SSF53474">
    <property type="entry name" value="alpha/beta-Hydrolases"/>
    <property type="match status" value="1"/>
</dbReference>
<keyword evidence="2" id="KW-0596">Phosphopantetheine</keyword>
<dbReference type="InterPro" id="IPR006162">
    <property type="entry name" value="Ppantetheine_attach_site"/>
</dbReference>
<dbReference type="NCBIfam" id="TIGR01733">
    <property type="entry name" value="AA-adenyl-dom"/>
    <property type="match status" value="3"/>
</dbReference>
<dbReference type="SMART" id="SM00823">
    <property type="entry name" value="PKS_PP"/>
    <property type="match status" value="3"/>
</dbReference>
<evidence type="ECO:0000256" key="1">
    <source>
        <dbReference type="ARBA" id="ARBA00001957"/>
    </source>
</evidence>
<protein>
    <submittedName>
        <fullName evidence="5">Enterobactin synthase component F</fullName>
    </submittedName>
</protein>
<geneLocation type="plasmid" evidence="5 6">
    <name>CBMB27-p1</name>
</geneLocation>
<dbReference type="InterPro" id="IPR001242">
    <property type="entry name" value="Condensation_dom"/>
</dbReference>
<dbReference type="CDD" id="cd12116">
    <property type="entry name" value="A_NRPS_Ta1_like"/>
    <property type="match status" value="1"/>
</dbReference>
<evidence type="ECO:0000256" key="3">
    <source>
        <dbReference type="ARBA" id="ARBA00022553"/>
    </source>
</evidence>
<name>A0ABN4URV3_9HYPH</name>
<dbReference type="PROSITE" id="PS00012">
    <property type="entry name" value="PHOSPHOPANTETHEINE"/>
    <property type="match status" value="3"/>
</dbReference>
<evidence type="ECO:0000256" key="2">
    <source>
        <dbReference type="ARBA" id="ARBA00022450"/>
    </source>
</evidence>
<dbReference type="Gene3D" id="3.40.50.1820">
    <property type="entry name" value="alpha/beta hydrolase"/>
    <property type="match status" value="2"/>
</dbReference>
<dbReference type="InterPro" id="IPR045851">
    <property type="entry name" value="AMP-bd_C_sf"/>
</dbReference>
<feature type="domain" description="Carrier" evidence="4">
    <location>
        <begin position="3121"/>
        <end position="3196"/>
    </location>
</feature>
<sequence length="3445" mass="376248">MIPLSYAQRRLWFLYRLEGPSPTYNIPLALRFKGRLEADALEAALADVAGRHESLRTVFPSVEDTPRQEILAAETARPVLACIETSEAELPRRLSEAAGYCFDLDREMPFRAWLFRLDDEQQVLLLLCHHIASDGWSMAPLVRDLGTAYAARCRGEVPGWRPLAVQYADYTLWQRELLGDEADEHSLIARQLAYWGEVLSGLPEQLDLPADRPRPAVASYRGGRVPLRLEGELHGRLLRLARDGQASLFMVMQAGLAALLTRLGAGEDIPFGSPIAGRTDDALDDLVGFFVNTLVLRTDTSGNPSFDELLGRVRTRDLEAYGHQDLPFERLVEMLNPPRQFGRHPLFQVMLVLQNNARASLQLAGLEATPQGVGSERALFDLHVSLSERRGSDGSAQGIVGWIEYASDLFERETAERLAASYVRFLEGIALDPTRRIGDIGLLSDRERHQILEEWNATAQALPEGMTLPGLFEAQVARTPEAVALVFEDQALTCGELDARANRLAHHLIARGVGPESIVAVALPRSLELVVGLLGILKAGAAYLPLDTDYPAERLAFMVEDARPVCVVSTGAVAGRLPEAPVLLLDEPGTQEALAREPAYAPSDRDRTRPLAPEHPAYVIYTSGSTGRPKGVVVAHSAIVNRLDWMQAAYGLDASDRVLQKTPVSFDVSVWEFFWPLIEGARLVIARPEGHKDPDYLAALIEARQITTIHFVPSMLQVFVQGAAAARCRSLRRVICSGEALPQELATELRAILDVPLHNLYGPTEAAVDVTFWQCRPDETSATVPIGRPIWNTRLYVLDEGLSPRPIGAPGELYIAGSGLARGYLNRPGLSAERFVADPHGAPGSRMYRTGDLARWRADGVLEFLGRADHQVKIRGFRIEPGEIEAVLARHPDVAQVAVVAREDGPGDRRLVAYVVGRTGGAVDGSALRRHAGEHLPDYMVPSAVVVLEALPLTPNGKLDRRALPAPDGEAYTSGTYEAPRGHVEEVLARIWSEVLRVERVGRHDNFFELGGHSLLAVRVLERMRREGLHGDVGMLFTTPSLSALAREAGTAEAELEISPNLIPADCAAITPDLLPLVSLSQAEIDRIVATVPGGAANVQDIYPLSPLQNGLLFHQLMAGKDFTYLHYNLMSFSDRGRLDAFVSALEAGIARHDIFRTAIVWEGLSEPVQVVWRQAPLIVEEVDLELGDGDVVDHLIDCFDPLRCLLDLQQAPLMRLIVGEAQGNWFAAWPIHNLVDDYTSSNVFRAERRVHLANKAEALQTPTPFRGFVARACHDLKVHEKDHENFFRRMLGDVEEPTAPFGLLEAVGAGSFARLGVGGDLGARLRARARALGVGAASLMHVAWGQVVARTSGQQDPVFGTILFGRMAAGPGADRAMGLFINTLPVRLRLGEVGVEQSVRETHRLLAELLQHEHAPLLLAQRCSALPAQTPLFSALLNCRQSGWNALPSDLKAVDVGQAEEGIRHLEYDERIYYPLFLEVDDLGSEFRLTVRAGEGIDPARICAMTHRALESLVEALERTPNAPVGRLDVLTDGERHQILEEWNATAHALPAEETLPALFEAQVARTPEAVALVFEDQALTYGELDARANRLAHHLIARGVGPESIVGMALPRSLELVVGLLGILKAGAAYLPLDTDYPAERLAFMVEDARPVCVVSTGAVAGRLPEAPVLLLDEPGTQEALAREPAYAPSDRDRTRLLAPEHPAYVIYTSGSTGRPKGVVGLHNGVVNRLLWGGEVNPYLPENPVLAKSSMSFMDGSTELLGPLVHGARVIMAEQSISKSSYELARLIDRYRVGCITLVPALLLAILEEDRRLIENCGMWICSGESLTGTHTAEFADVLPNSQLFNFYGVTEASGESSFAMCDGTAPLIGCPVWNTRLYVLDEGLSPRPIGAPGELYIAGVGLARGYLNRPGLTAERFVADPHGAPGSRMYRTGDLARWRADGVLEFLGRADHQVKIRGFRIEPGEIETVLARHPDVAQVAVVAREDGPGDRRLVAYVVGRTGGAVDGSALRRHAGEHLPDYMVPSAVVVLEALPLSPNGKIDRRALPAPQFTAVSARAPRTPQEEVLAQLFAEVLGLEVVGIDDNFFDLGGHSLLATRLISRIRSTLGVELAIRTLFEAPTVAGLASRLGEGGEVRGTLRAMERPSELLLSYAQRRLWFLYRLEGPSPTYNIPLALRFKGRLEADALEAALADVAGRHESLRTVFPSVEDTPRQEILAAETARPVLACIETSEAELPRRLSEAAGYCFDLDREMPFRAWLFRLDDEQQVLLLLCHHIASDGWSMAPLVRDLGTAYAARCRGEVPGWRPLAVQYADYTLWQRELLGDEADEHSLIARQLAYWGEVLSGLPEQLDLPADRPRPAVASYRGGRVPLRLEGELHGRLLRLARDGQASLFMVMQAGLAALLTRLGAGEDIPFGSPIAGRTDDALDDLVGFFVNTLVLRTDTSGNPSFDELLGRVRTRDLEAYGHQDLPFERLVEMLNPPRQFGRHPLFQVMLVLQNNARASLQLAGLEATPQGVGSERALFDLHVSLSERRGSDGSAQGIVGWIEYASDLFERETAERLAASYVRFLEGIALDPTRRIGDIGLLSDRERHQILEEWNATAQALPEGMTLPGLFEAQVARTPEAVALVFEDQALTCGELDARANRLAHHLIARGVGPESIVAVALPRSLELVVGLLGILKAGAAYLPLDTDYPAERLAFMVEDARPVCVVSTGAVAGRLPEAPVLLLDEPGTQEALAREPAYAPSDRDRTRPLAPEHPAYVIYTSGSTGRPKGVVVAHASVSNFLEAMRAELALGASDRMLAVTTIAFDIAVLELFVPLLSGSRVVLVSKETVQDAPALARVAKAAGATIMQATPTLWQSLLSEAAHDLPRLRPLVGGEALSQETARLLQRFGGQVTNLYGPTETTIWSASACLRDEITSPPPIGRPIWNTRLYVLDEGLSPRPIGAPGELYIAGSGLARGYLNRPGLSAERFVADPHGAPGSRMYRTGDLARWRADGVLEFLGRADHQVKIRGFRIEPGEIEAVLARHPDVAQAAVVAREDGPGDRRLVAYVVGRTGGAVDGSALRRHAGEHLPDYMVPSAVVVLEALPLTPNGKLDRRALPAPQFTAVSARAPRTPQEEVLAQLFAEVLGLEVVGIDDNFFDLGGHSLLATRLISRIRSTLGVELAIRTLFEAPTIAGLASRLDCVVAEPKTFSLILPIRDNSEQVPLFCVHPINGLSWCYYGLTEYLTASSIYGLQSHGLAGRLRFPESLHEMASTYVAEIRKIRPKGPYNLLGWSFGGYVAFEMANMMNSMSERVNKLILLDAHPYGAANEYNFEDLCIDESINALMDVAPGMMEDLPMQIIREDDMDLLRRRMALFEAYQRKLMKTFRPVPYQGSALMFASLDAKKGASNDSWKNNILGDVKVYNVNCGHYHMMDASSLKEIGPIISHELSKS</sequence>
<dbReference type="Gene3D" id="3.30.559.30">
    <property type="entry name" value="Nonribosomal peptide synthetase, condensation domain"/>
    <property type="match status" value="3"/>
</dbReference>
<dbReference type="Pfam" id="PF00975">
    <property type="entry name" value="Thioesterase"/>
    <property type="match status" value="1"/>
</dbReference>
<comment type="cofactor">
    <cofactor evidence="1">
        <name>pantetheine 4'-phosphate</name>
        <dbReference type="ChEBI" id="CHEBI:47942"/>
    </cofactor>
</comment>
<accession>A0ABN4URV3</accession>
<dbReference type="SUPFAM" id="SSF52777">
    <property type="entry name" value="CoA-dependent acyltransferases"/>
    <property type="match status" value="6"/>
</dbReference>
<dbReference type="InterPro" id="IPR001031">
    <property type="entry name" value="Thioesterase"/>
</dbReference>
<dbReference type="PROSITE" id="PS00455">
    <property type="entry name" value="AMP_BINDING"/>
    <property type="match status" value="3"/>
</dbReference>
<dbReference type="Gene3D" id="1.10.1200.10">
    <property type="entry name" value="ACP-like"/>
    <property type="match status" value="1"/>
</dbReference>
<reference evidence="5 6" key="1">
    <citation type="submission" date="2016-04" db="EMBL/GenBank/DDBJ databases">
        <title>Complete genome sequencing and analysis of CBMB27, Methylobacterium phyllosphaerae isolated from leaf tissues of rice (Oryza sativa L.).</title>
        <authorList>
            <person name="Lee Y."/>
            <person name="Hwangbo K."/>
            <person name="Chung H."/>
            <person name="Yoo J."/>
            <person name="Kim K.Y."/>
            <person name="Sa T.M."/>
            <person name="Um Y."/>
            <person name="Madhaiyan M."/>
        </authorList>
    </citation>
    <scope>NUCLEOTIDE SEQUENCE [LARGE SCALE GENOMIC DNA]</scope>
    <source>
        <strain evidence="5 6">CBMB27</strain>
        <plasmid evidence="5 6">CBMB27-p1</plasmid>
    </source>
</reference>
<evidence type="ECO:0000313" key="5">
    <source>
        <dbReference type="EMBL" id="APT35001.1"/>
    </source>
</evidence>
<evidence type="ECO:0000313" key="6">
    <source>
        <dbReference type="Proteomes" id="UP000185487"/>
    </source>
</evidence>
<dbReference type="Proteomes" id="UP000185487">
    <property type="component" value="Plasmid CBMB27-p1"/>
</dbReference>
<dbReference type="Pfam" id="PF00668">
    <property type="entry name" value="Condensation"/>
    <property type="match status" value="3"/>
</dbReference>
<dbReference type="Gene3D" id="3.30.559.10">
    <property type="entry name" value="Chloramphenicol acetyltransferase-like domain"/>
    <property type="match status" value="3"/>
</dbReference>
<feature type="domain" description="Carrier" evidence="4">
    <location>
        <begin position="979"/>
        <end position="1053"/>
    </location>
</feature>
<dbReference type="RefSeq" id="WP_075382172.1">
    <property type="nucleotide sequence ID" value="NZ_CP015368.1"/>
</dbReference>
<dbReference type="Gene3D" id="2.30.38.10">
    <property type="entry name" value="Luciferase, Domain 3"/>
    <property type="match status" value="3"/>
</dbReference>
<proteinExistence type="predicted"/>
<dbReference type="InterPro" id="IPR020845">
    <property type="entry name" value="AMP-binding_CS"/>
</dbReference>
<dbReference type="Gene3D" id="3.40.50.980">
    <property type="match status" value="6"/>
</dbReference>
<dbReference type="CDD" id="cd19544">
    <property type="entry name" value="E-C_NRPS"/>
    <property type="match status" value="1"/>
</dbReference>
<dbReference type="InterPro" id="IPR009081">
    <property type="entry name" value="PP-bd_ACP"/>
</dbReference>
<dbReference type="PANTHER" id="PTHR45527:SF1">
    <property type="entry name" value="FATTY ACID SYNTHASE"/>
    <property type="match status" value="1"/>
</dbReference>